<evidence type="ECO:0000313" key="2">
    <source>
        <dbReference type="Proteomes" id="UP001501612"/>
    </source>
</evidence>
<evidence type="ECO:0008006" key="3">
    <source>
        <dbReference type="Google" id="ProtNLM"/>
    </source>
</evidence>
<gene>
    <name evidence="1" type="ORF">GCM10009737_08330</name>
</gene>
<protein>
    <recommendedName>
        <fullName evidence="3">Tail assembly chaperone</fullName>
    </recommendedName>
</protein>
<evidence type="ECO:0000313" key="1">
    <source>
        <dbReference type="EMBL" id="GAA1909394.1"/>
    </source>
</evidence>
<dbReference type="EMBL" id="BAAAMY010000002">
    <property type="protein sequence ID" value="GAA1909394.1"/>
    <property type="molecule type" value="Genomic_DNA"/>
</dbReference>
<dbReference type="Proteomes" id="UP001501612">
    <property type="component" value="Unassembled WGS sequence"/>
</dbReference>
<sequence>MPAQKKPNPLVRRRRRETVYLIPGVDGDRIEQLENRLDALLAQPKRTAAEQREVKKLVDERNTILEGAQDDRIKVVLEEPLYRGYEAADGTTVLGYADLQEQHPPRKGNKLDAQLGFDSDAYPPALVRLCLVEPEVTDEQWAEFVPGAGPDAASAFDWRRLTEAAAKLTNREPVLPKPLPVSALLPTNDDE</sequence>
<name>A0ABN2P1K0_9ACTN</name>
<reference evidence="1 2" key="1">
    <citation type="journal article" date="2019" name="Int. J. Syst. Evol. Microbiol.">
        <title>The Global Catalogue of Microorganisms (GCM) 10K type strain sequencing project: providing services to taxonomists for standard genome sequencing and annotation.</title>
        <authorList>
            <consortium name="The Broad Institute Genomics Platform"/>
            <consortium name="The Broad Institute Genome Sequencing Center for Infectious Disease"/>
            <person name="Wu L."/>
            <person name="Ma J."/>
        </authorList>
    </citation>
    <scope>NUCLEOTIDE SEQUENCE [LARGE SCALE GENOMIC DNA]</scope>
    <source>
        <strain evidence="1 2">JCM 14046</strain>
    </source>
</reference>
<proteinExistence type="predicted"/>
<keyword evidence="2" id="KW-1185">Reference proteome</keyword>
<comment type="caution">
    <text evidence="1">The sequence shown here is derived from an EMBL/GenBank/DDBJ whole genome shotgun (WGS) entry which is preliminary data.</text>
</comment>
<organism evidence="1 2">
    <name type="scientific">Nocardioides lentus</name>
    <dbReference type="NCBI Taxonomy" id="338077"/>
    <lineage>
        <taxon>Bacteria</taxon>
        <taxon>Bacillati</taxon>
        <taxon>Actinomycetota</taxon>
        <taxon>Actinomycetes</taxon>
        <taxon>Propionibacteriales</taxon>
        <taxon>Nocardioidaceae</taxon>
        <taxon>Nocardioides</taxon>
    </lineage>
</organism>
<dbReference type="RefSeq" id="WP_344004168.1">
    <property type="nucleotide sequence ID" value="NZ_BAAAMY010000002.1"/>
</dbReference>
<accession>A0ABN2P1K0</accession>